<feature type="repeat" description="Pumilio" evidence="5">
    <location>
        <begin position="479"/>
        <end position="514"/>
    </location>
</feature>
<sequence>MYISTFTALAGNNGGAGNAGGFPNGAAAAAQYLINPQEQYLAATGHQALLPGIYPKLCVKSNLISKNTETWRIIFQVFPTYIDPTSGAMVRMAGPTGAGQVPPGLRLIGPAAGGTPLLINGAQGLPGAAQLNLQQQNSLGYGGNNSLGSPSVNSLSGFSAGRRDSMDRQSQSAFSPSLIEQYTKNKAAGWPSYGLGAVTGLGLGSGGSLTPPPSSLAGAALNLFGNRFAGAAGANDRNFPINARNGVFGGMNLFGSSQNLFPNPNHKARNNSIDKAAANRSRLLEEFRNSRFPYMSLSDIAGHVVEFSQDQHGSRFIQQKLERATPQEKQLVFQEIQGSAHSLMTDVFGNYVIQKFFEYGTPEQKTALVLKLRNQVQPLALQMYGCRVIQKALESIPLEQQQLIIEELEGNVLKCVKDQNGNHVVQKCIECVEPTHLQFIINAFSKQVFSLSTHPYGCRVIQRILEHCIPEQTNAILEELHSNTENLLQDQYGNYVIQHVLEHGKLEDKAQIVNTVKGKVLLLSQHKFASNVVEKCVQFATRADRVVLIDEVCNVNVADGAQCPLHIMMKDQYANYVVQKMIDVAEPPQRKILMHKIRPHCSTLRKYTYGKHILAKLERYFLKNNTDLGPIGPPGVAVGSPIVGELQVIQAAAAAATLAATSLGTL</sequence>
<feature type="repeat" description="Pumilio" evidence="5">
    <location>
        <begin position="407"/>
        <end position="442"/>
    </location>
</feature>
<evidence type="ECO:0000256" key="3">
    <source>
        <dbReference type="ARBA" id="ARBA00022737"/>
    </source>
</evidence>
<dbReference type="SUPFAM" id="SSF48371">
    <property type="entry name" value="ARM repeat"/>
    <property type="match status" value="1"/>
</dbReference>
<dbReference type="GO" id="GO:0003730">
    <property type="term" value="F:mRNA 3'-UTR binding"/>
    <property type="evidence" value="ECO:0007669"/>
    <property type="project" value="TreeGrafter"/>
</dbReference>
<dbReference type="AlphaFoldDB" id="A0A553P3B9"/>
<proteinExistence type="predicted"/>
<dbReference type="OMA" id="PSICSVQ"/>
<evidence type="ECO:0000313" key="7">
    <source>
        <dbReference type="EMBL" id="TRY72181.1"/>
    </source>
</evidence>
<comment type="subcellular location">
    <subcellularLocation>
        <location evidence="1">Cytoplasm</location>
    </subcellularLocation>
</comment>
<evidence type="ECO:0000256" key="5">
    <source>
        <dbReference type="PROSITE-ProRule" id="PRU00317"/>
    </source>
</evidence>
<evidence type="ECO:0000256" key="2">
    <source>
        <dbReference type="ARBA" id="ARBA00022490"/>
    </source>
</evidence>
<feature type="domain" description="PUM-HD" evidence="6">
    <location>
        <begin position="279"/>
        <end position="621"/>
    </location>
</feature>
<feature type="repeat" description="Pumilio" evidence="5">
    <location>
        <begin position="515"/>
        <end position="550"/>
    </location>
</feature>
<accession>A0A553P3B9</accession>
<dbReference type="InterPro" id="IPR001313">
    <property type="entry name" value="Pumilio_RNA-bd_rpt"/>
</dbReference>
<dbReference type="CDD" id="cd07920">
    <property type="entry name" value="Pumilio"/>
    <property type="match status" value="1"/>
</dbReference>
<organism evidence="7 8">
    <name type="scientific">Tigriopus californicus</name>
    <name type="common">Marine copepod</name>
    <dbReference type="NCBI Taxonomy" id="6832"/>
    <lineage>
        <taxon>Eukaryota</taxon>
        <taxon>Metazoa</taxon>
        <taxon>Ecdysozoa</taxon>
        <taxon>Arthropoda</taxon>
        <taxon>Crustacea</taxon>
        <taxon>Multicrustacea</taxon>
        <taxon>Hexanauplia</taxon>
        <taxon>Copepoda</taxon>
        <taxon>Harpacticoida</taxon>
        <taxon>Harpacticidae</taxon>
        <taxon>Tigriopus</taxon>
    </lineage>
</organism>
<dbReference type="PANTHER" id="PTHR12537">
    <property type="entry name" value="RNA BINDING PROTEIN PUMILIO-RELATED"/>
    <property type="match status" value="1"/>
</dbReference>
<dbReference type="PROSITE" id="PS50303">
    <property type="entry name" value="PUM_HD"/>
    <property type="match status" value="1"/>
</dbReference>
<keyword evidence="4" id="KW-0694">RNA-binding</keyword>
<dbReference type="InterPro" id="IPR033712">
    <property type="entry name" value="Pumilio_RNA-bd"/>
</dbReference>
<evidence type="ECO:0000259" key="6">
    <source>
        <dbReference type="PROSITE" id="PS50303"/>
    </source>
</evidence>
<feature type="repeat" description="Pumilio" evidence="5">
    <location>
        <begin position="299"/>
        <end position="334"/>
    </location>
</feature>
<dbReference type="Gene3D" id="1.25.10.10">
    <property type="entry name" value="Leucine-rich Repeat Variant"/>
    <property type="match status" value="1"/>
</dbReference>
<keyword evidence="8" id="KW-1185">Reference proteome</keyword>
<dbReference type="Proteomes" id="UP000318571">
    <property type="component" value="Chromosome 7"/>
</dbReference>
<dbReference type="GO" id="GO:0005737">
    <property type="term" value="C:cytoplasm"/>
    <property type="evidence" value="ECO:0007669"/>
    <property type="project" value="UniProtKB-SubCell"/>
</dbReference>
<comment type="caution">
    <text evidence="7">The sequence shown here is derived from an EMBL/GenBank/DDBJ whole genome shotgun (WGS) entry which is preliminary data.</text>
</comment>
<reference evidence="7 8" key="1">
    <citation type="journal article" date="2018" name="Nat. Ecol. Evol.">
        <title>Genomic signatures of mitonuclear coevolution across populations of Tigriopus californicus.</title>
        <authorList>
            <person name="Barreto F.S."/>
            <person name="Watson E.T."/>
            <person name="Lima T.G."/>
            <person name="Willett C.S."/>
            <person name="Edmands S."/>
            <person name="Li W."/>
            <person name="Burton R.S."/>
        </authorList>
    </citation>
    <scope>NUCLEOTIDE SEQUENCE [LARGE SCALE GENOMIC DNA]</scope>
    <source>
        <strain evidence="7 8">San Diego</strain>
    </source>
</reference>
<dbReference type="GO" id="GO:0010608">
    <property type="term" value="P:post-transcriptional regulation of gene expression"/>
    <property type="evidence" value="ECO:0007669"/>
    <property type="project" value="TreeGrafter"/>
</dbReference>
<dbReference type="FunFam" id="1.25.10.10:FF:000004">
    <property type="entry name" value="Pumilio homolog 1 isoform 2"/>
    <property type="match status" value="1"/>
</dbReference>
<protein>
    <recommendedName>
        <fullName evidence="6">PUM-HD domain-containing protein</fullName>
    </recommendedName>
</protein>
<feature type="repeat" description="Pumilio" evidence="5">
    <location>
        <begin position="371"/>
        <end position="406"/>
    </location>
</feature>
<dbReference type="PANTHER" id="PTHR12537:SF12">
    <property type="entry name" value="MATERNAL PROTEIN PUMILIO"/>
    <property type="match status" value="1"/>
</dbReference>
<dbReference type="PROSITE" id="PS50302">
    <property type="entry name" value="PUM"/>
    <property type="match status" value="8"/>
</dbReference>
<feature type="repeat" description="Pumilio" evidence="5">
    <location>
        <begin position="443"/>
        <end position="478"/>
    </location>
</feature>
<dbReference type="InterPro" id="IPR033133">
    <property type="entry name" value="PUM-HD"/>
</dbReference>
<evidence type="ECO:0000256" key="4">
    <source>
        <dbReference type="ARBA" id="ARBA00022884"/>
    </source>
</evidence>
<dbReference type="Pfam" id="PF00806">
    <property type="entry name" value="PUF"/>
    <property type="match status" value="8"/>
</dbReference>
<gene>
    <name evidence="7" type="ORF">TCAL_09597</name>
</gene>
<dbReference type="SMART" id="SM00025">
    <property type="entry name" value="Pumilio"/>
    <property type="match status" value="8"/>
</dbReference>
<dbReference type="InterPro" id="IPR011989">
    <property type="entry name" value="ARM-like"/>
</dbReference>
<keyword evidence="3" id="KW-0677">Repeat</keyword>
<dbReference type="InterPro" id="IPR016024">
    <property type="entry name" value="ARM-type_fold"/>
</dbReference>
<dbReference type="EMBL" id="VCGU01000008">
    <property type="protein sequence ID" value="TRY72181.1"/>
    <property type="molecule type" value="Genomic_DNA"/>
</dbReference>
<dbReference type="GO" id="GO:0005634">
    <property type="term" value="C:nucleus"/>
    <property type="evidence" value="ECO:0007669"/>
    <property type="project" value="TreeGrafter"/>
</dbReference>
<name>A0A553P3B9_TIGCA</name>
<evidence type="ECO:0000256" key="1">
    <source>
        <dbReference type="ARBA" id="ARBA00004496"/>
    </source>
</evidence>
<keyword evidence="2" id="KW-0963">Cytoplasm</keyword>
<feature type="repeat" description="Pumilio" evidence="5">
    <location>
        <begin position="556"/>
        <end position="595"/>
    </location>
</feature>
<feature type="repeat" description="Pumilio" evidence="5">
    <location>
        <begin position="335"/>
        <end position="370"/>
    </location>
</feature>
<dbReference type="STRING" id="6832.A0A553P3B9"/>
<evidence type="ECO:0000313" key="8">
    <source>
        <dbReference type="Proteomes" id="UP000318571"/>
    </source>
</evidence>